<name>A0AAU1ZR67_9ACTN</name>
<evidence type="ECO:0000313" key="2">
    <source>
        <dbReference type="EMBL" id="WTT14138.1"/>
    </source>
</evidence>
<proteinExistence type="predicted"/>
<accession>A0AAU1ZR67</accession>
<gene>
    <name evidence="2" type="ORF">OHA22_00715</name>
</gene>
<reference evidence="2" key="1">
    <citation type="submission" date="2022-10" db="EMBL/GenBank/DDBJ databases">
        <title>The complete genomes of actinobacterial strains from the NBC collection.</title>
        <authorList>
            <person name="Joergensen T.S."/>
            <person name="Alvarez Arevalo M."/>
            <person name="Sterndorff E.B."/>
            <person name="Faurdal D."/>
            <person name="Vuksanovic O."/>
            <person name="Mourched A.-S."/>
            <person name="Charusanti P."/>
            <person name="Shaw S."/>
            <person name="Blin K."/>
            <person name="Weber T."/>
        </authorList>
    </citation>
    <scope>NUCLEOTIDE SEQUENCE</scope>
    <source>
        <strain evidence="2">NBC_00093</strain>
    </source>
</reference>
<dbReference type="EMBL" id="CP108222">
    <property type="protein sequence ID" value="WTT14138.1"/>
    <property type="molecule type" value="Genomic_DNA"/>
</dbReference>
<sequence>MPSSTPRTRATRTASEAYSSEGRAPWISLLRVSRPIWSVPSQ</sequence>
<feature type="region of interest" description="Disordered" evidence="1">
    <location>
        <begin position="1"/>
        <end position="20"/>
    </location>
</feature>
<organism evidence="2">
    <name type="scientific">Streptomyces sp. NBC_00093</name>
    <dbReference type="NCBI Taxonomy" id="2975649"/>
    <lineage>
        <taxon>Bacteria</taxon>
        <taxon>Bacillati</taxon>
        <taxon>Actinomycetota</taxon>
        <taxon>Actinomycetes</taxon>
        <taxon>Kitasatosporales</taxon>
        <taxon>Streptomycetaceae</taxon>
        <taxon>Streptomyces</taxon>
    </lineage>
</organism>
<evidence type="ECO:0000256" key="1">
    <source>
        <dbReference type="SAM" id="MobiDB-lite"/>
    </source>
</evidence>
<protein>
    <submittedName>
        <fullName evidence="2">Uncharacterized protein</fullName>
    </submittedName>
</protein>
<dbReference type="AlphaFoldDB" id="A0AAU1ZR67"/>